<evidence type="ECO:0000313" key="2">
    <source>
        <dbReference type="Proteomes" id="UP000005561"/>
    </source>
</evidence>
<protein>
    <submittedName>
        <fullName evidence="1">Uncharacterized protein</fullName>
    </submittedName>
</protein>
<sequence>MNNLFVLHTQYNLILAIGLCKTELKNDTNDLILFEDFKITERYKEVFDKNFINVHVINGNYHKGKLTPTQKYNKIKNDISTITSQISEKYDSIFIVDDMCIQEMFCLKLVGTKNKYAKMFWLEDGSNAYFDNGVPSLGMGGTVLKRFIRKIIFSTRFRLGKYYDLGPCMGSNRNLSGGWFTFPEAVRPELKQIDHYLITDKAFKFGMKELFYGNKIDMLDDSILIALDLLAVYGEDFFNVIAYVEEIVFEAQKNGQTVYYKYHPRETGRMDTLNKCVELDRTVALESYLINTTANKLTIVGFKSTALQTARKIGYETISYIKKLEPDSTDISNFYESIGIICK</sequence>
<name>C6LKZ6_9FIRM</name>
<dbReference type="OrthoDB" id="2085213at2"/>
<dbReference type="eggNOG" id="ENOG5033TB1">
    <property type="taxonomic scope" value="Bacteria"/>
</dbReference>
<proteinExistence type="predicted"/>
<dbReference type="InterPro" id="IPR010866">
    <property type="entry name" value="A-2_8-polyST"/>
</dbReference>
<comment type="caution">
    <text evidence="1">The sequence shown here is derived from an EMBL/GenBank/DDBJ whole genome shotgun (WGS) entry which is preliminary data.</text>
</comment>
<accession>C6LKZ6</accession>
<dbReference type="Pfam" id="PF07388">
    <property type="entry name" value="A-2_8-polyST"/>
    <property type="match status" value="1"/>
</dbReference>
<keyword evidence="2" id="KW-1185">Reference proteome</keyword>
<gene>
    <name evidence="1" type="ORF">BRYFOR_09343</name>
</gene>
<dbReference type="RefSeq" id="WP_006864095.1">
    <property type="nucleotide sequence ID" value="NZ_ACCL02000026.1"/>
</dbReference>
<dbReference type="AlphaFoldDB" id="C6LKZ6"/>
<dbReference type="Proteomes" id="UP000005561">
    <property type="component" value="Unassembled WGS sequence"/>
</dbReference>
<dbReference type="STRING" id="168384.SAMN05660368_03809"/>
<dbReference type="EMBL" id="ACCL02000026">
    <property type="protein sequence ID" value="EET58744.1"/>
    <property type="molecule type" value="Genomic_DNA"/>
</dbReference>
<organism evidence="1 2">
    <name type="scientific">Marvinbryantia formatexigens DSM 14469</name>
    <dbReference type="NCBI Taxonomy" id="478749"/>
    <lineage>
        <taxon>Bacteria</taxon>
        <taxon>Bacillati</taxon>
        <taxon>Bacillota</taxon>
        <taxon>Clostridia</taxon>
        <taxon>Lachnospirales</taxon>
        <taxon>Lachnospiraceae</taxon>
        <taxon>Marvinbryantia</taxon>
    </lineage>
</organism>
<evidence type="ECO:0000313" key="1">
    <source>
        <dbReference type="EMBL" id="EET58744.1"/>
    </source>
</evidence>
<reference evidence="1" key="1">
    <citation type="submission" date="2009-07" db="EMBL/GenBank/DDBJ databases">
        <authorList>
            <person name="Weinstock G."/>
            <person name="Sodergren E."/>
            <person name="Clifton S."/>
            <person name="Fulton L."/>
            <person name="Fulton B."/>
            <person name="Courtney L."/>
            <person name="Fronick C."/>
            <person name="Harrison M."/>
            <person name="Strong C."/>
            <person name="Farmer C."/>
            <person name="Delahaunty K."/>
            <person name="Markovic C."/>
            <person name="Hall O."/>
            <person name="Minx P."/>
            <person name="Tomlinson C."/>
            <person name="Mitreva M."/>
            <person name="Nelson J."/>
            <person name="Hou S."/>
            <person name="Wollam A."/>
            <person name="Pepin K.H."/>
            <person name="Johnson M."/>
            <person name="Bhonagiri V."/>
            <person name="Nash W.E."/>
            <person name="Warren W."/>
            <person name="Chinwalla A."/>
            <person name="Mardis E.R."/>
            <person name="Wilson R.K."/>
        </authorList>
    </citation>
    <scope>NUCLEOTIDE SEQUENCE [LARGE SCALE GENOMIC DNA]</scope>
    <source>
        <strain evidence="1">DSM 14469</strain>
    </source>
</reference>